<dbReference type="Gene3D" id="1.10.520.20">
    <property type="entry name" value="N-terminal domain of the delta subunit of the F1F0-ATP synthase"/>
    <property type="match status" value="1"/>
</dbReference>
<evidence type="ECO:0000256" key="4">
    <source>
        <dbReference type="ARBA" id="ARBA00023065"/>
    </source>
</evidence>
<dbReference type="InterPro" id="IPR020781">
    <property type="entry name" value="ATPase_OSCP/d_CS"/>
</dbReference>
<dbReference type="NCBIfam" id="TIGR01145">
    <property type="entry name" value="ATP_synt_delta"/>
    <property type="match status" value="1"/>
</dbReference>
<dbReference type="PROSITE" id="PS00389">
    <property type="entry name" value="ATPASE_DELTA"/>
    <property type="match status" value="1"/>
</dbReference>
<comment type="function">
    <text evidence="7">This protein is part of the stalk that links CF(0) to CF(1). It either transmits conformational changes from CF(0) to CF(1) or is implicated in proton conduction.</text>
</comment>
<keyword evidence="7" id="KW-0139">CF(1)</keyword>
<dbReference type="GO" id="GO:0045259">
    <property type="term" value="C:proton-transporting ATP synthase complex"/>
    <property type="evidence" value="ECO:0007669"/>
    <property type="project" value="UniProtKB-KW"/>
</dbReference>
<dbReference type="PANTHER" id="PTHR11910">
    <property type="entry name" value="ATP SYNTHASE DELTA CHAIN"/>
    <property type="match status" value="1"/>
</dbReference>
<name>A0A7Y2ECN0_UNCEI</name>
<comment type="caution">
    <text evidence="8">The sequence shown here is derived from an EMBL/GenBank/DDBJ whole genome shotgun (WGS) entry which is preliminary data.</text>
</comment>
<protein>
    <recommendedName>
        <fullName evidence="7">ATP synthase subunit delta</fullName>
    </recommendedName>
    <alternativeName>
        <fullName evidence="7">ATP synthase F(1) sector subunit delta</fullName>
    </alternativeName>
    <alternativeName>
        <fullName evidence="7">F-type ATPase subunit delta</fullName>
        <shortName evidence="7">F-ATPase subunit delta</shortName>
    </alternativeName>
</protein>
<evidence type="ECO:0000256" key="3">
    <source>
        <dbReference type="ARBA" id="ARBA00022781"/>
    </source>
</evidence>
<proteinExistence type="inferred from homology"/>
<keyword evidence="2 7" id="KW-0813">Transport</keyword>
<organism evidence="8 9">
    <name type="scientific">Eiseniibacteriota bacterium</name>
    <dbReference type="NCBI Taxonomy" id="2212470"/>
    <lineage>
        <taxon>Bacteria</taxon>
        <taxon>Candidatus Eiseniibacteriota</taxon>
    </lineage>
</organism>
<dbReference type="PRINTS" id="PR00125">
    <property type="entry name" value="ATPASEDELTA"/>
</dbReference>
<evidence type="ECO:0000256" key="5">
    <source>
        <dbReference type="ARBA" id="ARBA00023136"/>
    </source>
</evidence>
<comment type="function">
    <text evidence="7">F(1)F(0) ATP synthase produces ATP from ADP in the presence of a proton or sodium gradient. F-type ATPases consist of two structural domains, F(1) containing the extramembraneous catalytic core and F(0) containing the membrane proton channel, linked together by a central stalk and a peripheral stalk. During catalysis, ATP synthesis in the catalytic domain of F(1) is coupled via a rotary mechanism of the central stalk subunits to proton translocation.</text>
</comment>
<dbReference type="Proteomes" id="UP000547674">
    <property type="component" value="Unassembled WGS sequence"/>
</dbReference>
<comment type="subcellular location">
    <subcellularLocation>
        <location evidence="7">Cell membrane</location>
        <topology evidence="7">Peripheral membrane protein</topology>
    </subcellularLocation>
    <subcellularLocation>
        <location evidence="1">Membrane</location>
    </subcellularLocation>
</comment>
<keyword evidence="5 7" id="KW-0472">Membrane</keyword>
<keyword evidence="6 7" id="KW-0066">ATP synthesis</keyword>
<evidence type="ECO:0000313" key="8">
    <source>
        <dbReference type="EMBL" id="NNF07545.1"/>
    </source>
</evidence>
<evidence type="ECO:0000256" key="6">
    <source>
        <dbReference type="ARBA" id="ARBA00023310"/>
    </source>
</evidence>
<dbReference type="GO" id="GO:0046933">
    <property type="term" value="F:proton-transporting ATP synthase activity, rotational mechanism"/>
    <property type="evidence" value="ECO:0007669"/>
    <property type="project" value="UniProtKB-UniRule"/>
</dbReference>
<accession>A0A7Y2ECN0</accession>
<dbReference type="GO" id="GO:0005886">
    <property type="term" value="C:plasma membrane"/>
    <property type="evidence" value="ECO:0007669"/>
    <property type="project" value="UniProtKB-SubCell"/>
</dbReference>
<evidence type="ECO:0000313" key="9">
    <source>
        <dbReference type="Proteomes" id="UP000547674"/>
    </source>
</evidence>
<sequence length="184" mass="20319">MLDIAVARKYAKALFEVSLREGNADRISSDLHSLLELRDSDPSFMAFLVSPEVATDPKHEFIGAVFEPRLDPMVIGFLRLLVDKGRIVNLPSICEVFQILSEEHRGLVRAQVISVTPISASQETKLKQELGRLSGKEVILESKLDPSILGGIIVHLGDKIIDRSVRGGLKSLNHHLMEQSTATN</sequence>
<reference evidence="8 9" key="1">
    <citation type="submission" date="2020-03" db="EMBL/GenBank/DDBJ databases">
        <title>Metabolic flexibility allows generalist bacteria to become dominant in a frequently disturbed ecosystem.</title>
        <authorList>
            <person name="Chen Y.-J."/>
            <person name="Leung P.M."/>
            <person name="Bay S.K."/>
            <person name="Hugenholtz P."/>
            <person name="Kessler A.J."/>
            <person name="Shelley G."/>
            <person name="Waite D.W."/>
            <person name="Cook P.L."/>
            <person name="Greening C."/>
        </authorList>
    </citation>
    <scope>NUCLEOTIDE SEQUENCE [LARGE SCALE GENOMIC DNA]</scope>
    <source>
        <strain evidence="8">SS_bin_28</strain>
    </source>
</reference>
<dbReference type="EMBL" id="JABDJR010000496">
    <property type="protein sequence ID" value="NNF07545.1"/>
    <property type="molecule type" value="Genomic_DNA"/>
</dbReference>
<dbReference type="SUPFAM" id="SSF47928">
    <property type="entry name" value="N-terminal domain of the delta subunit of the F1F0-ATP synthase"/>
    <property type="match status" value="1"/>
</dbReference>
<dbReference type="InterPro" id="IPR026015">
    <property type="entry name" value="ATP_synth_OSCP/delta_N_sf"/>
</dbReference>
<evidence type="ECO:0000256" key="2">
    <source>
        <dbReference type="ARBA" id="ARBA00022448"/>
    </source>
</evidence>
<gene>
    <name evidence="7 8" type="primary">atpH</name>
    <name evidence="8" type="ORF">HKN21_12355</name>
</gene>
<keyword evidence="7" id="KW-1003">Cell membrane</keyword>
<comment type="similarity">
    <text evidence="7">Belongs to the ATPase delta chain family.</text>
</comment>
<dbReference type="AlphaFoldDB" id="A0A7Y2ECN0"/>
<evidence type="ECO:0000256" key="1">
    <source>
        <dbReference type="ARBA" id="ARBA00004370"/>
    </source>
</evidence>
<dbReference type="InterPro" id="IPR000711">
    <property type="entry name" value="ATPase_OSCP/dsu"/>
</dbReference>
<keyword evidence="3 7" id="KW-0375">Hydrogen ion transport</keyword>
<keyword evidence="4 7" id="KW-0406">Ion transport</keyword>
<dbReference type="Pfam" id="PF00213">
    <property type="entry name" value="OSCP"/>
    <property type="match status" value="1"/>
</dbReference>
<evidence type="ECO:0000256" key="7">
    <source>
        <dbReference type="HAMAP-Rule" id="MF_01416"/>
    </source>
</evidence>
<dbReference type="HAMAP" id="MF_01416">
    <property type="entry name" value="ATP_synth_delta_bact"/>
    <property type="match status" value="1"/>
</dbReference>